<gene>
    <name evidence="1" type="ORF">HMPREF9460_00473</name>
</gene>
<dbReference type="Proteomes" id="UP000029585">
    <property type="component" value="Unassembled WGS sequence"/>
</dbReference>
<dbReference type="GO" id="GO:0030246">
    <property type="term" value="F:carbohydrate binding"/>
    <property type="evidence" value="ECO:0007669"/>
    <property type="project" value="InterPro"/>
</dbReference>
<dbReference type="InterPro" id="IPR011013">
    <property type="entry name" value="Gal_mutarotase_sf_dom"/>
</dbReference>
<protein>
    <submittedName>
        <fullName evidence="1">Uncharacterized protein</fullName>
    </submittedName>
</protein>
<evidence type="ECO:0000313" key="2">
    <source>
        <dbReference type="Proteomes" id="UP000029585"/>
    </source>
</evidence>
<dbReference type="Gene3D" id="2.70.98.10">
    <property type="match status" value="1"/>
</dbReference>
<dbReference type="RefSeq" id="WP_021633166.1">
    <property type="nucleotide sequence ID" value="NZ_KN174161.1"/>
</dbReference>
<name>A0A096DHM9_FLAPL</name>
<proteinExistence type="predicted"/>
<dbReference type="PATRIC" id="fig|742738.3.peg.493"/>
<dbReference type="HOGENOM" id="CLU_959224_0_0_9"/>
<comment type="caution">
    <text evidence="1">The sequence shown here is derived from an EMBL/GenBank/DDBJ whole genome shotgun (WGS) entry which is preliminary data.</text>
</comment>
<dbReference type="GO" id="GO:0003824">
    <property type="term" value="F:catalytic activity"/>
    <property type="evidence" value="ECO:0007669"/>
    <property type="project" value="InterPro"/>
</dbReference>
<dbReference type="AlphaFoldDB" id="A0A096DHM9"/>
<sequence>MSAPVEHKIVAARFGTIAGTEVSLFRIPNSTNDYIEVSDYGCTIKGIHVHGKDGKLHNVLCGYETLEEYQVGGLELGAVTGTLNGQPLPTAHRLWNVEEIGENHLFLSCRLSAEDTPAGIACALGARIMWVNLNRIVIDLFATPEKDACLALTSNLVLRLQDPPELTGYTLRTFCPEVLLDGQRRPVSQSDYAEMTFVPLAAHPQTFVSDRDEIKPMAELVHTAAAFTVSAYSTMSAIRVSPQPGLGGVQVLPFLLDGLSLAAGQSFAGRIICGFDRLYTKEELEESALSPFAAFI</sequence>
<accession>A0A096DHM9</accession>
<dbReference type="InterPro" id="IPR014718">
    <property type="entry name" value="GH-type_carb-bd"/>
</dbReference>
<dbReference type="eggNOG" id="COG2017">
    <property type="taxonomic scope" value="Bacteria"/>
</dbReference>
<dbReference type="GO" id="GO:0005975">
    <property type="term" value="P:carbohydrate metabolic process"/>
    <property type="evidence" value="ECO:0007669"/>
    <property type="project" value="InterPro"/>
</dbReference>
<evidence type="ECO:0000313" key="1">
    <source>
        <dbReference type="EMBL" id="KGF57049.1"/>
    </source>
</evidence>
<dbReference type="EMBL" id="ADLO01000018">
    <property type="protein sequence ID" value="KGF57049.1"/>
    <property type="molecule type" value="Genomic_DNA"/>
</dbReference>
<keyword evidence="2" id="KW-1185">Reference proteome</keyword>
<dbReference type="SUPFAM" id="SSF74650">
    <property type="entry name" value="Galactose mutarotase-like"/>
    <property type="match status" value="1"/>
</dbReference>
<organism evidence="1 2">
    <name type="scientific">Flavonifractor plautii 1_3_50AFAA</name>
    <dbReference type="NCBI Taxonomy" id="742738"/>
    <lineage>
        <taxon>Bacteria</taxon>
        <taxon>Bacillati</taxon>
        <taxon>Bacillota</taxon>
        <taxon>Clostridia</taxon>
        <taxon>Eubacteriales</taxon>
        <taxon>Oscillospiraceae</taxon>
        <taxon>Flavonifractor</taxon>
    </lineage>
</organism>
<reference evidence="1 2" key="1">
    <citation type="submission" date="2011-08" db="EMBL/GenBank/DDBJ databases">
        <title>The Genome Sequence of Clostridium orbiscindens 1_3_50AFAA.</title>
        <authorList>
            <consortium name="The Broad Institute Genome Sequencing Platform"/>
            <person name="Earl A."/>
            <person name="Ward D."/>
            <person name="Feldgarden M."/>
            <person name="Gevers D."/>
            <person name="Daigneault M."/>
            <person name="Strauss J."/>
            <person name="Allen-Vercoe E."/>
            <person name="Young S.K."/>
            <person name="Zeng Q."/>
            <person name="Gargeya S."/>
            <person name="Fitzgerald M."/>
            <person name="Haas B."/>
            <person name="Abouelleil A."/>
            <person name="Alvarado L."/>
            <person name="Arachchi H.M."/>
            <person name="Berlin A."/>
            <person name="Brown A."/>
            <person name="Chapman S.B."/>
            <person name="Chen Z."/>
            <person name="Dunbar C."/>
            <person name="Freedman E."/>
            <person name="Gearin G."/>
            <person name="Gellesch M."/>
            <person name="Goldberg J."/>
            <person name="Griggs A."/>
            <person name="Gujja S."/>
            <person name="Heiman D."/>
            <person name="Howarth C."/>
            <person name="Larson L."/>
            <person name="Lui A."/>
            <person name="MacDonald P.J.P."/>
            <person name="Montmayeur A."/>
            <person name="Murphy C."/>
            <person name="Neiman D."/>
            <person name="Pearson M."/>
            <person name="Priest M."/>
            <person name="Roberts A."/>
            <person name="Saif S."/>
            <person name="Shea T."/>
            <person name="Shenoy N."/>
            <person name="Sisk P."/>
            <person name="Stolte C."/>
            <person name="Sykes S."/>
            <person name="Wortman J."/>
            <person name="Nusbaum C."/>
            <person name="Birren B."/>
        </authorList>
    </citation>
    <scope>NUCLEOTIDE SEQUENCE [LARGE SCALE GENOMIC DNA]</scope>
    <source>
        <strain evidence="1 2">1_3_50AFAA</strain>
    </source>
</reference>